<dbReference type="GeneID" id="101897788"/>
<organism evidence="1">
    <name type="scientific">Musca domestica</name>
    <name type="common">House fly</name>
    <dbReference type="NCBI Taxonomy" id="7370"/>
    <lineage>
        <taxon>Eukaryota</taxon>
        <taxon>Metazoa</taxon>
        <taxon>Ecdysozoa</taxon>
        <taxon>Arthropoda</taxon>
        <taxon>Hexapoda</taxon>
        <taxon>Insecta</taxon>
        <taxon>Pterygota</taxon>
        <taxon>Neoptera</taxon>
        <taxon>Endopterygota</taxon>
        <taxon>Diptera</taxon>
        <taxon>Brachycera</taxon>
        <taxon>Muscomorpha</taxon>
        <taxon>Muscoidea</taxon>
        <taxon>Muscidae</taxon>
        <taxon>Musca</taxon>
    </lineage>
</organism>
<keyword evidence="2" id="KW-1185">Reference proteome</keyword>
<reference evidence="1" key="1">
    <citation type="submission" date="2020-05" db="UniProtKB">
        <authorList>
            <consortium name="EnsemblMetazoa"/>
        </authorList>
    </citation>
    <scope>IDENTIFICATION</scope>
    <source>
        <strain evidence="1">Aabys</strain>
    </source>
</reference>
<dbReference type="SUPFAM" id="SSF51230">
    <property type="entry name" value="Single hybrid motif"/>
    <property type="match status" value="1"/>
</dbReference>
<dbReference type="STRING" id="7370.A0A1I8NEY6"/>
<gene>
    <name evidence="1" type="primary">101897788</name>
    <name evidence="3" type="synonym">LOC101897788</name>
</gene>
<dbReference type="GO" id="GO:0048813">
    <property type="term" value="P:dendrite morphogenesis"/>
    <property type="evidence" value="ECO:0007669"/>
    <property type="project" value="TreeGrafter"/>
</dbReference>
<dbReference type="PANTHER" id="PTHR13651">
    <property type="entry name" value="PROTEIN ABITRAM"/>
    <property type="match status" value="1"/>
</dbReference>
<dbReference type="GO" id="GO:0032433">
    <property type="term" value="C:filopodium tip"/>
    <property type="evidence" value="ECO:0007669"/>
    <property type="project" value="TreeGrafter"/>
</dbReference>
<reference evidence="3" key="2">
    <citation type="submission" date="2025-04" db="UniProtKB">
        <authorList>
            <consortium name="RefSeq"/>
        </authorList>
    </citation>
    <scope>IDENTIFICATION</scope>
    <source>
        <strain evidence="3">Aabys</strain>
    </source>
</reference>
<dbReference type="Proteomes" id="UP001652621">
    <property type="component" value="Unplaced"/>
</dbReference>
<dbReference type="GO" id="GO:0003785">
    <property type="term" value="F:actin monomer binding"/>
    <property type="evidence" value="ECO:0007669"/>
    <property type="project" value="TreeGrafter"/>
</dbReference>
<proteinExistence type="predicted"/>
<dbReference type="GO" id="GO:0030425">
    <property type="term" value="C:dendrite"/>
    <property type="evidence" value="ECO:0007669"/>
    <property type="project" value="TreeGrafter"/>
</dbReference>
<dbReference type="KEGG" id="mde:101897788"/>
<dbReference type="InterPro" id="IPR011053">
    <property type="entry name" value="Single_hybrid_motif"/>
</dbReference>
<dbReference type="EnsemblMetazoa" id="MDOA014497-RA">
    <property type="protein sequence ID" value="MDOA014497-PA"/>
    <property type="gene ID" value="MDOA014497"/>
</dbReference>
<evidence type="ECO:0000313" key="1">
    <source>
        <dbReference type="EnsemblMetazoa" id="MDOA014497-PA"/>
    </source>
</evidence>
<dbReference type="GO" id="GO:0030833">
    <property type="term" value="P:regulation of actin filament polymerization"/>
    <property type="evidence" value="ECO:0007669"/>
    <property type="project" value="TreeGrafter"/>
</dbReference>
<protein>
    <submittedName>
        <fullName evidence="3">FAM206 family protein CG9288</fullName>
    </submittedName>
</protein>
<dbReference type="VEuPathDB" id="VectorBase:MDOA014497"/>
<dbReference type="GO" id="GO:0030027">
    <property type="term" value="C:lamellipodium"/>
    <property type="evidence" value="ECO:0007669"/>
    <property type="project" value="TreeGrafter"/>
</dbReference>
<dbReference type="PANTHER" id="PTHR13651:SF0">
    <property type="entry name" value="PROTEIN ABITRAM"/>
    <property type="match status" value="1"/>
</dbReference>
<dbReference type="GO" id="GO:0005634">
    <property type="term" value="C:nucleus"/>
    <property type="evidence" value="ECO:0007669"/>
    <property type="project" value="TreeGrafter"/>
</dbReference>
<sequence>MQIDPLAEYYFQHEPQTICGQEVTAIIDEYVDNYPSVVDRFFTRYYYIKKSGSDKSPYQVLFHSNRICLISLAPEHPAYSNGIASLNFDIGQTDRAKNTVKGKGKKGGMVLQHDSTLALLTTKSGEVYKIPSCVRSKLVEVNTTYSENPESLLTAEEGANYIAIVLPKPEHCEDIKASLMTQEQYDEYKKQLMETSTEEVEK</sequence>
<name>A0A1I8NEY6_MUSDO</name>
<dbReference type="VEuPathDB" id="VectorBase:MDOMA2_005293"/>
<dbReference type="eggNOG" id="KOG3266">
    <property type="taxonomic scope" value="Eukaryota"/>
</dbReference>
<dbReference type="AlphaFoldDB" id="A0A1I8NEY6"/>
<dbReference type="InterPro" id="IPR039169">
    <property type="entry name" value="Abitram"/>
</dbReference>
<dbReference type="GO" id="GO:0051489">
    <property type="term" value="P:regulation of filopodium assembly"/>
    <property type="evidence" value="ECO:0007669"/>
    <property type="project" value="TreeGrafter"/>
</dbReference>
<dbReference type="GO" id="GO:0051015">
    <property type="term" value="F:actin filament binding"/>
    <property type="evidence" value="ECO:0007669"/>
    <property type="project" value="TreeGrafter"/>
</dbReference>
<dbReference type="Gene3D" id="2.40.50.100">
    <property type="match status" value="1"/>
</dbReference>
<evidence type="ECO:0000313" key="3">
    <source>
        <dbReference type="RefSeq" id="XP_005178006.1"/>
    </source>
</evidence>
<accession>A0A1I8NEY6</accession>
<dbReference type="OrthoDB" id="48130at2759"/>
<evidence type="ECO:0000313" key="2">
    <source>
        <dbReference type="Proteomes" id="UP001652621"/>
    </source>
</evidence>
<dbReference type="RefSeq" id="XP_005178006.1">
    <property type="nucleotide sequence ID" value="XM_005177949.3"/>
</dbReference>